<dbReference type="EMBL" id="JABZGW010000017">
    <property type="protein sequence ID" value="MBF4807258.1"/>
    <property type="molecule type" value="Genomic_DNA"/>
</dbReference>
<gene>
    <name evidence="1" type="ORF">HXK26_00985</name>
</gene>
<sequence length="115" mass="12861">MHHPKMTLLVKERVSAGKDRLGNEVFTYTEPIPVSGCLFAPGQPKDLVIERPEGVEIRATAYFPKGWATKLRKAQVSPNGKMWLTVIGEPFEYPSQMLPAKWPWHCMVPLGATDG</sequence>
<proteinExistence type="predicted"/>
<dbReference type="AlphaFoldDB" id="A0A930YMS5"/>
<name>A0A930YMS5_9ACTN</name>
<reference evidence="1" key="1">
    <citation type="submission" date="2020-04" db="EMBL/GenBank/DDBJ databases">
        <title>Deep metagenomics examines the oral microbiome during advanced dental caries in children, revealing novel taxa and co-occurrences with host molecules.</title>
        <authorList>
            <person name="Baker J.L."/>
            <person name="Morton J.T."/>
            <person name="Dinis M."/>
            <person name="Alvarez R."/>
            <person name="Tran N.C."/>
            <person name="Knight R."/>
            <person name="Edlund A."/>
        </authorList>
    </citation>
    <scope>NUCLEOTIDE SEQUENCE</scope>
    <source>
        <strain evidence="1">JCVI_38_bin.5</strain>
    </source>
</reference>
<evidence type="ECO:0000313" key="2">
    <source>
        <dbReference type="Proteomes" id="UP000698335"/>
    </source>
</evidence>
<protein>
    <submittedName>
        <fullName evidence="1">Uncharacterized protein</fullName>
    </submittedName>
</protein>
<organism evidence="1 2">
    <name type="scientific">Lancefieldella rimae</name>
    <dbReference type="NCBI Taxonomy" id="1383"/>
    <lineage>
        <taxon>Bacteria</taxon>
        <taxon>Bacillati</taxon>
        <taxon>Actinomycetota</taxon>
        <taxon>Coriobacteriia</taxon>
        <taxon>Coriobacteriales</taxon>
        <taxon>Atopobiaceae</taxon>
        <taxon>Lancefieldella</taxon>
    </lineage>
</organism>
<comment type="caution">
    <text evidence="1">The sequence shown here is derived from an EMBL/GenBank/DDBJ whole genome shotgun (WGS) entry which is preliminary data.</text>
</comment>
<evidence type="ECO:0000313" key="1">
    <source>
        <dbReference type="EMBL" id="MBF4807258.1"/>
    </source>
</evidence>
<dbReference type="Proteomes" id="UP000698335">
    <property type="component" value="Unassembled WGS sequence"/>
</dbReference>
<accession>A0A930YMS5</accession>